<evidence type="ECO:0000313" key="4">
    <source>
        <dbReference type="Proteomes" id="UP000193801"/>
    </source>
</evidence>
<evidence type="ECO:0000313" key="2">
    <source>
        <dbReference type="EMBL" id="ORW52146.1"/>
    </source>
</evidence>
<reference evidence="3 4" key="1">
    <citation type="journal article" date="2015" name="Emerg. Microbes Infect.">
        <title>Characterization of 17 strains belonging to the Mycobacterium simiae complex and description of Mycobacterium paraense sp. nov.</title>
        <authorList>
            <person name="Fusco da Costa A.R."/>
            <person name="Fedrizzi T."/>
            <person name="Lopes M.L."/>
            <person name="Pecorari M."/>
            <person name="Oliveira da Costa W.L."/>
            <person name="Giacobazzi E."/>
            <person name="da Costa Bahia J.R."/>
            <person name="De Sanctis V."/>
            <person name="Batista Lima K.V."/>
            <person name="Bertorelli R."/>
            <person name="Grottola A."/>
            <person name="Fabio A."/>
            <person name="Mariottini A."/>
            <person name="Ferretti P."/>
            <person name="Di Leva F."/>
            <person name="Fregni Serpini G."/>
            <person name="Tagliazucchi S."/>
            <person name="Rumpianesi F."/>
            <person name="Jousson O."/>
            <person name="Segata N."/>
            <person name="Tortoli E."/>
        </authorList>
    </citation>
    <scope>NUCLEOTIDE SEQUENCE [LARGE SCALE GENOMIC DNA]</scope>
    <source>
        <strain evidence="1 4">FI-07156</strain>
        <strain evidence="2 3">IEC33</strain>
    </source>
</reference>
<dbReference type="OrthoDB" id="9798201at2"/>
<proteinExistence type="predicted"/>
<dbReference type="STRING" id="767916.AWB91_06390"/>
<dbReference type="AlphaFoldDB" id="A0A1X2ALK2"/>
<protein>
    <recommendedName>
        <fullName evidence="5">VOC domain-containing protein</fullName>
    </recommendedName>
</protein>
<sequence length="59" mass="6298">MEAPAELARVRYLVDDVRAAGVSFRNDVLSGPGGQQVLLLDPAANFVELFQPAAAVDTR</sequence>
<dbReference type="InterPro" id="IPR029068">
    <property type="entry name" value="Glyas_Bleomycin-R_OHBP_Dase"/>
</dbReference>
<reference evidence="2" key="3">
    <citation type="submission" date="2016-01" db="EMBL/GenBank/DDBJ databases">
        <authorList>
            <person name="Oliw E.H."/>
        </authorList>
    </citation>
    <scope>NUCLEOTIDE SEQUENCE</scope>
    <source>
        <strain evidence="2">IEC33</strain>
    </source>
</reference>
<dbReference type="Proteomes" id="UP000193801">
    <property type="component" value="Unassembled WGS sequence"/>
</dbReference>
<accession>A0A1X2ALK2</accession>
<dbReference type="Proteomes" id="UP000193285">
    <property type="component" value="Unassembled WGS sequence"/>
</dbReference>
<dbReference type="EMBL" id="LQPN01000014">
    <property type="protein sequence ID" value="ORW52146.1"/>
    <property type="molecule type" value="Genomic_DNA"/>
</dbReference>
<gene>
    <name evidence="2" type="ORF">AWB90_02700</name>
    <name evidence="1" type="ORF">AWB91_06390</name>
</gene>
<evidence type="ECO:0000313" key="3">
    <source>
        <dbReference type="Proteomes" id="UP000193285"/>
    </source>
</evidence>
<reference evidence="1" key="2">
    <citation type="submission" date="2016-01" db="EMBL/GenBank/DDBJ databases">
        <authorList>
            <person name="Ana R.F.D.C."/>
            <person name="Tarcisio F."/>
            <person name="Maria L.L."/>
            <person name="Monica P."/>
            <person name="Wana L.O.D.C."/>
            <person name="Elisabetta G."/>
            <person name="Jeann R.D.C.B."/>
            <person name="Veronica D.S."/>
            <person name="Karla V.B.L."/>
            <person name="Roberto B."/>
            <person name="Antonella G."/>
            <person name="Anna F."/>
            <person name="Alessandro M."/>
            <person name="Pamela F."/>
            <person name="Francesca D.L."/>
            <person name="Giulia F.S."/>
            <person name="Sara T."/>
            <person name="Fabio R."/>
            <person name="Olivier J."/>
            <person name="Nicola S."/>
            <person name="Enrico T."/>
        </authorList>
    </citation>
    <scope>NUCLEOTIDE SEQUENCE</scope>
    <source>
        <strain evidence="1">FI-07156</strain>
    </source>
</reference>
<evidence type="ECO:0000313" key="1">
    <source>
        <dbReference type="EMBL" id="ORW33789.1"/>
    </source>
</evidence>
<keyword evidence="4" id="KW-1185">Reference proteome</keyword>
<organism evidence="2 3">
    <name type="scientific">Mycobacterium paraense</name>
    <dbReference type="NCBI Taxonomy" id="767916"/>
    <lineage>
        <taxon>Bacteria</taxon>
        <taxon>Bacillati</taxon>
        <taxon>Actinomycetota</taxon>
        <taxon>Actinomycetes</taxon>
        <taxon>Mycobacteriales</taxon>
        <taxon>Mycobacteriaceae</taxon>
        <taxon>Mycobacterium</taxon>
        <taxon>Mycobacterium simiae complex</taxon>
    </lineage>
</organism>
<dbReference type="SUPFAM" id="SSF54593">
    <property type="entry name" value="Glyoxalase/Bleomycin resistance protein/Dihydroxybiphenyl dioxygenase"/>
    <property type="match status" value="1"/>
</dbReference>
<comment type="caution">
    <text evidence="2">The sequence shown here is derived from an EMBL/GenBank/DDBJ whole genome shotgun (WGS) entry which is preliminary data.</text>
</comment>
<dbReference type="RefSeq" id="WP_085243959.1">
    <property type="nucleotide sequence ID" value="NZ_JACKVQ010000009.1"/>
</dbReference>
<dbReference type="EMBL" id="LQPK01000002">
    <property type="protein sequence ID" value="ORW33789.1"/>
    <property type="molecule type" value="Genomic_DNA"/>
</dbReference>
<evidence type="ECO:0008006" key="5">
    <source>
        <dbReference type="Google" id="ProtNLM"/>
    </source>
</evidence>
<name>A0A1X2ALK2_9MYCO</name>